<accession>C0HHI3</accession>
<proteinExistence type="evidence at transcript level"/>
<sequence>MCLLQALHKALPGPCLLGSISLSRLLGLLCILLYDPREVNPADGREPLLLVASVPATADTARQAEKGKECKLLVDLRGTDYGLSANLRWVVLVASLVDGLKALHRELVQVHQHVPFLHGALFFSLELTLALFP</sequence>
<dbReference type="AlphaFoldDB" id="C0HHI3"/>
<organism evidence="1">
    <name type="scientific">Zea mays</name>
    <name type="common">Maize</name>
    <dbReference type="NCBI Taxonomy" id="4577"/>
    <lineage>
        <taxon>Eukaryota</taxon>
        <taxon>Viridiplantae</taxon>
        <taxon>Streptophyta</taxon>
        <taxon>Embryophyta</taxon>
        <taxon>Tracheophyta</taxon>
        <taxon>Spermatophyta</taxon>
        <taxon>Magnoliopsida</taxon>
        <taxon>Liliopsida</taxon>
        <taxon>Poales</taxon>
        <taxon>Poaceae</taxon>
        <taxon>PACMAD clade</taxon>
        <taxon>Panicoideae</taxon>
        <taxon>Andropogonodae</taxon>
        <taxon>Andropogoneae</taxon>
        <taxon>Tripsacinae</taxon>
        <taxon>Zea</taxon>
    </lineage>
</organism>
<name>C0HHI3_MAIZE</name>
<dbReference type="EMBL" id="BT061789">
    <property type="protein sequence ID" value="ACN26486.1"/>
    <property type="molecule type" value="mRNA"/>
</dbReference>
<protein>
    <submittedName>
        <fullName evidence="1">Uncharacterized protein</fullName>
    </submittedName>
</protein>
<reference evidence="1" key="2">
    <citation type="submission" date="2012-06" db="EMBL/GenBank/DDBJ databases">
        <authorList>
            <person name="Yu Y."/>
            <person name="Currie J."/>
            <person name="Lomeli R."/>
            <person name="Angelova A."/>
            <person name="Collura K."/>
            <person name="Wissotski M."/>
            <person name="Campos D."/>
            <person name="Kudrna D."/>
            <person name="Golser W."/>
            <person name="Ashely E."/>
            <person name="Descour A."/>
            <person name="Fernandes J."/>
            <person name="Soderlund C."/>
            <person name="Walbot V."/>
        </authorList>
    </citation>
    <scope>NUCLEOTIDE SEQUENCE</scope>
    <source>
        <strain evidence="1">B73</strain>
    </source>
</reference>
<evidence type="ECO:0000313" key="1">
    <source>
        <dbReference type="EMBL" id="ACN26486.1"/>
    </source>
</evidence>
<reference evidence="1" key="1">
    <citation type="journal article" date="2009" name="PLoS Genet.">
        <title>Sequencing, mapping, and analysis of 27,455 maize full-length cDNAs.</title>
        <authorList>
            <person name="Soderlund C."/>
            <person name="Descour A."/>
            <person name="Kudrna D."/>
            <person name="Bomhoff M."/>
            <person name="Boyd L."/>
            <person name="Currie J."/>
            <person name="Angelova A."/>
            <person name="Collura K."/>
            <person name="Wissotski M."/>
            <person name="Ashley E."/>
            <person name="Morrow D."/>
            <person name="Fernandes J."/>
            <person name="Walbot V."/>
            <person name="Yu Y."/>
        </authorList>
    </citation>
    <scope>NUCLEOTIDE SEQUENCE</scope>
    <source>
        <strain evidence="1">B73</strain>
    </source>
</reference>